<feature type="compositionally biased region" description="Polar residues" evidence="3">
    <location>
        <begin position="1356"/>
        <end position="1378"/>
    </location>
</feature>
<feature type="compositionally biased region" description="Basic and acidic residues" evidence="3">
    <location>
        <begin position="148"/>
        <end position="161"/>
    </location>
</feature>
<keyword evidence="4" id="KW-0648">Protein biosynthesis</keyword>
<protein>
    <submittedName>
        <fullName evidence="4">Similar to Eif4enif1: Eukaryotic translation initiation factor 4E transporter (Mus musculus)</fullName>
    </submittedName>
</protein>
<feature type="compositionally biased region" description="Polar residues" evidence="3">
    <location>
        <begin position="1197"/>
        <end position="1216"/>
    </location>
</feature>
<feature type="compositionally biased region" description="Polar residues" evidence="3">
    <location>
        <begin position="168"/>
        <end position="185"/>
    </location>
</feature>
<organism evidence="4 5">
    <name type="scientific">Cotesia congregata</name>
    <name type="common">Parasitoid wasp</name>
    <name type="synonym">Apanteles congregatus</name>
    <dbReference type="NCBI Taxonomy" id="51543"/>
    <lineage>
        <taxon>Eukaryota</taxon>
        <taxon>Metazoa</taxon>
        <taxon>Ecdysozoa</taxon>
        <taxon>Arthropoda</taxon>
        <taxon>Hexapoda</taxon>
        <taxon>Insecta</taxon>
        <taxon>Pterygota</taxon>
        <taxon>Neoptera</taxon>
        <taxon>Endopterygota</taxon>
        <taxon>Hymenoptera</taxon>
        <taxon>Apocrita</taxon>
        <taxon>Ichneumonoidea</taxon>
        <taxon>Braconidae</taxon>
        <taxon>Microgastrinae</taxon>
        <taxon>Cotesia</taxon>
    </lineage>
</organism>
<dbReference type="OrthoDB" id="8916892at2759"/>
<feature type="compositionally biased region" description="Low complexity" evidence="3">
    <location>
        <begin position="777"/>
        <end position="791"/>
    </location>
</feature>
<feature type="compositionally biased region" description="Polar residues" evidence="3">
    <location>
        <begin position="792"/>
        <end position="802"/>
    </location>
</feature>
<dbReference type="GO" id="GO:0036464">
    <property type="term" value="C:cytoplasmic ribonucleoprotein granule"/>
    <property type="evidence" value="ECO:0007669"/>
    <property type="project" value="UniProtKB-ARBA"/>
</dbReference>
<evidence type="ECO:0000313" key="5">
    <source>
        <dbReference type="Proteomes" id="UP000786811"/>
    </source>
</evidence>
<feature type="region of interest" description="Disordered" evidence="3">
    <location>
        <begin position="276"/>
        <end position="453"/>
    </location>
</feature>
<feature type="compositionally biased region" description="Basic and acidic residues" evidence="3">
    <location>
        <begin position="242"/>
        <end position="264"/>
    </location>
</feature>
<proteinExistence type="predicted"/>
<feature type="compositionally biased region" description="Polar residues" evidence="3">
    <location>
        <begin position="395"/>
        <end position="404"/>
    </location>
</feature>
<feature type="compositionally biased region" description="Basic and acidic residues" evidence="3">
    <location>
        <begin position="856"/>
        <end position="865"/>
    </location>
</feature>
<dbReference type="GO" id="GO:0003729">
    <property type="term" value="F:mRNA binding"/>
    <property type="evidence" value="ECO:0007669"/>
    <property type="project" value="TreeGrafter"/>
</dbReference>
<feature type="compositionally biased region" description="Basic residues" evidence="3">
    <location>
        <begin position="361"/>
        <end position="375"/>
    </location>
</feature>
<feature type="compositionally biased region" description="Low complexity" evidence="3">
    <location>
        <begin position="1242"/>
        <end position="1261"/>
    </location>
</feature>
<evidence type="ECO:0000256" key="1">
    <source>
        <dbReference type="ARBA" id="ARBA00004496"/>
    </source>
</evidence>
<evidence type="ECO:0000313" key="4">
    <source>
        <dbReference type="EMBL" id="CAG5103569.1"/>
    </source>
</evidence>
<feature type="compositionally biased region" description="Polar residues" evidence="3">
    <location>
        <begin position="1231"/>
        <end position="1241"/>
    </location>
</feature>
<feature type="compositionally biased region" description="Basic and acidic residues" evidence="3">
    <location>
        <begin position="344"/>
        <end position="360"/>
    </location>
</feature>
<feature type="region of interest" description="Disordered" evidence="3">
    <location>
        <begin position="856"/>
        <end position="890"/>
    </location>
</feature>
<keyword evidence="2" id="KW-0963">Cytoplasm</keyword>
<dbReference type="EMBL" id="CAJNRD030001123">
    <property type="protein sequence ID" value="CAG5103569.1"/>
    <property type="molecule type" value="Genomic_DNA"/>
</dbReference>
<gene>
    <name evidence="4" type="ORF">HICCMSTLAB_LOCUS11575</name>
</gene>
<feature type="compositionally biased region" description="Polar residues" evidence="3">
    <location>
        <begin position="1262"/>
        <end position="1296"/>
    </location>
</feature>
<feature type="region of interest" description="Disordered" evidence="3">
    <location>
        <begin position="118"/>
        <end position="206"/>
    </location>
</feature>
<dbReference type="GO" id="GO:0005634">
    <property type="term" value="C:nucleus"/>
    <property type="evidence" value="ECO:0007669"/>
    <property type="project" value="TreeGrafter"/>
</dbReference>
<feature type="region of interest" description="Disordered" evidence="3">
    <location>
        <begin position="777"/>
        <end position="804"/>
    </location>
</feature>
<sequence length="1423" mass="160986">MKRRRRKRKLSALNSKNCSNSDESAFLPFTDCKLFCRQSIEPYNHYFIQDEAIISVAVAGEVTDSCIVEVGRVRPQFQYTREELITIKGLPLSKRRPECLDAAYNNSRGLWDPERWHLDRKRSETPPEEEQRPGGRDQVIDSQNNKRRSGDPRERIRKEQDGIVLSPQRRSFNSGCFVNVTQPTSRRPESPIGKPEVAHREPVRRIGSGRLLTRDMWDFRPENEKMEPDRPDYGFRSGGNSARDRDSGRERENLRDRDNVRDRDDRNERYERRSFGRDFGDRDNRDRDRGSDSRNDRGHVMDRDKDRGGRDRKYGSDRRKIHSHDSREPEEPEWFSSGPISQHDTIELRGFDDPPEEKSIKSKKISPAQKKRGKKSVNEKDDKPSENSAGPKGRSTPTSIDQPTNPVPAPHSPILEKPENEAANEKNQSESNDNKNTENVNREKTEQSESANKREAENLNFNLEDFLKSDNLPGVSGLLTNGVGANSGSGSRFSQWFKRESPLQQNDSRRPSIQDELLNNLLSDITEPNIQVPTVNESNTYFAPISPANSTNINKAPSASEVKLLEMLQRGNKSNQNGQGDTAINMVKMLKTPSVKDIEVGSKGMHSLEELEASLRGGVPPQVQHVEQQKVNKTEEDLSAFKKLLAQVSGGQAVPAANGLNPSKGQPITLMELLKNQQPQPPIHIPPHQPIVPEQPHPNSFGHVGPLGPTQHAHQAQMQHENLLKVLRIQQNPAMQHRHRELLMNILRMFGNTASRTVSPHPGSGVSHDPMIQQLLYQQQQQQQQQQHQQQRVPSPMNNALCQPSIIPSNLVSNSNPLSMQHSVIPHRAPSPRDLIMHPQSMMQNALIKNKLEEQRESYRKRQEHQQQQQQQRIASPINSPSKQIMSPTPLAFTPTSVLRKMTAEKEPDGADNKIEHDSLEVARRENKKINDSNCITRKNSITCNVDNLSENNIISNSNSENSEEKDDCDKKNNVEILESKSEFSKEKENDDTKKLLIEVGEIISAKNVNSFECSENREKNIEVNNDNNIIVMSDNYLNEEKSDDSIKNNSLIENNETCVRVIESIDNFTNSQNLGKIDDNDKINNNSMIIESENDLDEKKNIYTENSLVEKSALSEKLVFDLKNNSDDDYNTDINNLFTIIEENLDVPAGVDSDTDIISRTVDNSKMVSQSQVNQIQQMQSAVQIIAQAQGVFSRQQNTMRTQPNPQVPWTNQLVNKHPGRPIVKGGAANQFQYGNPVNYPQQSQPQQQLPQQQQPPSSQRITPSVFGNTARSKHTMSSSLSHQNFPPYNMTPNPAMSRRPDMTAEFARKVGQVTSMDNEQPQQQQRNVNSQVQLILNQNYNTNRTDGRVMRPQQPISMGRQTSPGSNGGSLSPTSNQLARWFSPELLAKARAGKLPELGQSNVLSLEELERLQQASAVVHD</sequence>
<feature type="compositionally biased region" description="Basic and acidic residues" evidence="3">
    <location>
        <begin position="276"/>
        <end position="329"/>
    </location>
</feature>
<feature type="region of interest" description="Disordered" evidence="3">
    <location>
        <begin position="222"/>
        <end position="264"/>
    </location>
</feature>
<accession>A0A8J2HJG5</accession>
<name>A0A8J2HJG5_COTCN</name>
<keyword evidence="5" id="KW-1185">Reference proteome</keyword>
<feature type="compositionally biased region" description="Basic and acidic residues" evidence="3">
    <location>
        <begin position="222"/>
        <end position="233"/>
    </location>
</feature>
<evidence type="ECO:0000256" key="2">
    <source>
        <dbReference type="ARBA" id="ARBA00022490"/>
    </source>
</evidence>
<evidence type="ECO:0000256" key="3">
    <source>
        <dbReference type="SAM" id="MobiDB-lite"/>
    </source>
</evidence>
<dbReference type="InterPro" id="IPR018862">
    <property type="entry name" value="eIF4E-T"/>
</dbReference>
<feature type="region of interest" description="Disordered" evidence="3">
    <location>
        <begin position="1345"/>
        <end position="1378"/>
    </location>
</feature>
<keyword evidence="4" id="KW-0396">Initiation factor</keyword>
<dbReference type="PANTHER" id="PTHR12269">
    <property type="entry name" value="EUKARYOTIC TRANSLATION INITIATION FACTOR 4E TRANSPORTER"/>
    <property type="match status" value="1"/>
</dbReference>
<comment type="caution">
    <text evidence="4">The sequence shown here is derived from an EMBL/GenBank/DDBJ whole genome shotgun (WGS) entry which is preliminary data.</text>
</comment>
<dbReference type="GO" id="GO:0017148">
    <property type="term" value="P:negative regulation of translation"/>
    <property type="evidence" value="ECO:0007669"/>
    <property type="project" value="TreeGrafter"/>
</dbReference>
<comment type="subcellular location">
    <subcellularLocation>
        <location evidence="1">Cytoplasm</location>
    </subcellularLocation>
</comment>
<dbReference type="Proteomes" id="UP000786811">
    <property type="component" value="Unassembled WGS sequence"/>
</dbReference>
<feature type="compositionally biased region" description="Basic and acidic residues" evidence="3">
    <location>
        <begin position="414"/>
        <end position="453"/>
    </location>
</feature>
<reference evidence="4" key="1">
    <citation type="submission" date="2021-04" db="EMBL/GenBank/DDBJ databases">
        <authorList>
            <person name="Chebbi M.A.C M."/>
        </authorList>
    </citation>
    <scope>NUCLEOTIDE SEQUENCE</scope>
</reference>
<dbReference type="PANTHER" id="PTHR12269:SF1">
    <property type="entry name" value="EUKARYOTIC TRANSLATION INITIATION FACTOR 4E TRANSPORTER"/>
    <property type="match status" value="1"/>
</dbReference>
<dbReference type="GO" id="GO:0003743">
    <property type="term" value="F:translation initiation factor activity"/>
    <property type="evidence" value="ECO:0007669"/>
    <property type="project" value="UniProtKB-KW"/>
</dbReference>
<feature type="compositionally biased region" description="Basic and acidic residues" evidence="3">
    <location>
        <begin position="376"/>
        <end position="385"/>
    </location>
</feature>
<feature type="region of interest" description="Disordered" evidence="3">
    <location>
        <begin position="1197"/>
        <end position="1301"/>
    </location>
</feature>
<dbReference type="Pfam" id="PF10477">
    <property type="entry name" value="EIF4E-T"/>
    <property type="match status" value="1"/>
</dbReference>
<feature type="compositionally biased region" description="Basic and acidic residues" evidence="3">
    <location>
        <begin position="118"/>
        <end position="139"/>
    </location>
</feature>
<feature type="compositionally biased region" description="Polar residues" evidence="3">
    <location>
        <begin position="873"/>
        <end position="887"/>
    </location>
</feature>